<dbReference type="Pfam" id="PF13450">
    <property type="entry name" value="NAD_binding_8"/>
    <property type="match status" value="1"/>
</dbReference>
<dbReference type="PANTHER" id="PTHR43734">
    <property type="entry name" value="PHYTOENE DESATURASE"/>
    <property type="match status" value="1"/>
</dbReference>
<dbReference type="GO" id="GO:0016491">
    <property type="term" value="F:oxidoreductase activity"/>
    <property type="evidence" value="ECO:0007669"/>
    <property type="project" value="InterPro"/>
</dbReference>
<proteinExistence type="predicted"/>
<dbReference type="Pfam" id="PF01593">
    <property type="entry name" value="Amino_oxidase"/>
    <property type="match status" value="1"/>
</dbReference>
<gene>
    <name evidence="2" type="ORF">QTG54_012218</name>
</gene>
<organism evidence="2 3">
    <name type="scientific">Skeletonema marinoi</name>
    <dbReference type="NCBI Taxonomy" id="267567"/>
    <lineage>
        <taxon>Eukaryota</taxon>
        <taxon>Sar</taxon>
        <taxon>Stramenopiles</taxon>
        <taxon>Ochrophyta</taxon>
        <taxon>Bacillariophyta</taxon>
        <taxon>Coscinodiscophyceae</taxon>
        <taxon>Thalassiosirophycidae</taxon>
        <taxon>Thalassiosirales</taxon>
        <taxon>Skeletonemataceae</taxon>
        <taxon>Skeletonema</taxon>
        <taxon>Skeletonema marinoi-dohrnii complex</taxon>
    </lineage>
</organism>
<reference evidence="2" key="1">
    <citation type="submission" date="2023-06" db="EMBL/GenBank/DDBJ databases">
        <title>Survivors Of The Sea: Transcriptome response of Skeletonema marinoi to long-term dormancy.</title>
        <authorList>
            <person name="Pinder M.I.M."/>
            <person name="Kourtchenko O."/>
            <person name="Robertson E.K."/>
            <person name="Larsson T."/>
            <person name="Maumus F."/>
            <person name="Osuna-Cruz C.M."/>
            <person name="Vancaester E."/>
            <person name="Stenow R."/>
            <person name="Vandepoele K."/>
            <person name="Ploug H."/>
            <person name="Bruchert V."/>
            <person name="Godhe A."/>
            <person name="Topel M."/>
        </authorList>
    </citation>
    <scope>NUCLEOTIDE SEQUENCE</scope>
    <source>
        <strain evidence="2">R05AC</strain>
    </source>
</reference>
<feature type="non-terminal residue" evidence="2">
    <location>
        <position position="1"/>
    </location>
</feature>
<sequence length="662" mass="72031">VALLCCKFLRSSQTAGLRCYARGKANRLLLLSQLTMITLLLLTSALLSPAAHAFSAQPNSPQHPQRVIIVGAGVGGLATAARIKSTLPSTTDVLILEKNGRDQLGGRCGSFDVSSSVDNIDGAFRHERGPSLLLLKEEYERLFEDCGKRAITAISDGGGTTRATTAAEAYGLQMKQCIPAYQVVFDDGDAISVGFPRSKCNSGLSLEEIKEIQILEQESIAKLNQLESDGYEKWQNYLHTCAAFLDCGLPNFIEERLDVTTLPAFMVEALKDGAKRWPLQPHSAMLDALFDSPKLKAMASFQDLYVGLEPYNNEQQLGGGVLRKTAPAVFGLLAALELHPTNNKAGVFAPVGGFRQVAESMYELCLDNDVDVKFDTSVTRITNDGVHFTSKDDDKVGFLPADLVICNADVPFATETILSASSNDGNNYDWNDKFDYSSGVIAFHWSFAQQIEALNTHNVFMSAKNTEDAVSSWSVLRDGDDSKSINKSLKDQPFNFYVHRASHTDETAAPPGCDSIMVLVPCKPLVRMTELASLPREEAILKYKQQFDEDLVNDVREAVMERLSVLQGLENLQDILIDEVIDTPGTYADYYNVGGGVPFGLSHGLGQLSLTRPGAEPSTHDNVLFVGASSRPGNGVPLVLIGAKLVAKRAIKKLQRKGSNIQ</sequence>
<keyword evidence="3" id="KW-1185">Reference proteome</keyword>
<comment type="caution">
    <text evidence="2">The sequence shown here is derived from an EMBL/GenBank/DDBJ whole genome shotgun (WGS) entry which is preliminary data.</text>
</comment>
<dbReference type="Proteomes" id="UP001224775">
    <property type="component" value="Unassembled WGS sequence"/>
</dbReference>
<dbReference type="SUPFAM" id="SSF51905">
    <property type="entry name" value="FAD/NAD(P)-binding domain"/>
    <property type="match status" value="1"/>
</dbReference>
<dbReference type="EMBL" id="JATAAI010000026">
    <property type="protein sequence ID" value="KAK1737351.1"/>
    <property type="molecule type" value="Genomic_DNA"/>
</dbReference>
<dbReference type="Gene3D" id="3.50.50.60">
    <property type="entry name" value="FAD/NAD(P)-binding domain"/>
    <property type="match status" value="2"/>
</dbReference>
<accession>A0AAD9D7S2</accession>
<protein>
    <submittedName>
        <fullName evidence="2">Phytoene desaturase family protein</fullName>
    </submittedName>
</protein>
<name>A0AAD9D7S2_9STRA</name>
<dbReference type="AlphaFoldDB" id="A0AAD9D7S2"/>
<evidence type="ECO:0000259" key="1">
    <source>
        <dbReference type="Pfam" id="PF01593"/>
    </source>
</evidence>
<dbReference type="InterPro" id="IPR036188">
    <property type="entry name" value="FAD/NAD-bd_sf"/>
</dbReference>
<dbReference type="InterPro" id="IPR002937">
    <property type="entry name" value="Amino_oxidase"/>
</dbReference>
<feature type="domain" description="Amine oxidase" evidence="1">
    <location>
        <begin position="341"/>
        <end position="414"/>
    </location>
</feature>
<dbReference type="PANTHER" id="PTHR43734:SF1">
    <property type="entry name" value="PHYTOENE DESATURASE"/>
    <property type="match status" value="1"/>
</dbReference>
<evidence type="ECO:0000313" key="2">
    <source>
        <dbReference type="EMBL" id="KAK1737351.1"/>
    </source>
</evidence>
<evidence type="ECO:0000313" key="3">
    <source>
        <dbReference type="Proteomes" id="UP001224775"/>
    </source>
</evidence>